<dbReference type="EMBL" id="JABAHT010000137">
    <property type="protein sequence ID" value="KAF4663658.1"/>
    <property type="molecule type" value="Genomic_DNA"/>
</dbReference>
<dbReference type="Proteomes" id="UP000570595">
    <property type="component" value="Unassembled WGS sequence"/>
</dbReference>
<evidence type="ECO:0000313" key="3">
    <source>
        <dbReference type="EMBL" id="KAF4669648.1"/>
    </source>
</evidence>
<name>A0A7J6MDH3_PEROL</name>
<reference evidence="4 5" key="1">
    <citation type="submission" date="2020-04" db="EMBL/GenBank/DDBJ databases">
        <title>Perkinsus olseni comparative genomics.</title>
        <authorList>
            <person name="Bogema D.R."/>
        </authorList>
    </citation>
    <scope>NUCLEOTIDE SEQUENCE [LARGE SCALE GENOMIC DNA]</scope>
    <source>
        <strain evidence="2">ATCC PRA-179</strain>
        <strain evidence="3">ATCC PRA-31</strain>
    </source>
</reference>
<dbReference type="OrthoDB" id="462474at2759"/>
<evidence type="ECO:0000313" key="4">
    <source>
        <dbReference type="Proteomes" id="UP000570595"/>
    </source>
</evidence>
<dbReference type="AlphaFoldDB" id="A0A7J6MDH3"/>
<organism evidence="3 5">
    <name type="scientific">Perkinsus olseni</name>
    <name type="common">Perkinsus atlanticus</name>
    <dbReference type="NCBI Taxonomy" id="32597"/>
    <lineage>
        <taxon>Eukaryota</taxon>
        <taxon>Sar</taxon>
        <taxon>Alveolata</taxon>
        <taxon>Perkinsozoa</taxon>
        <taxon>Perkinsea</taxon>
        <taxon>Perkinsida</taxon>
        <taxon>Perkinsidae</taxon>
        <taxon>Perkinsus</taxon>
    </lineage>
</organism>
<dbReference type="EMBL" id="JABANN010000136">
    <property type="protein sequence ID" value="KAF4669648.1"/>
    <property type="molecule type" value="Genomic_DNA"/>
</dbReference>
<gene>
    <name evidence="3" type="ORF">FOL46_001290</name>
    <name evidence="2" type="ORF">FOZ61_001479</name>
</gene>
<dbReference type="Proteomes" id="UP000572268">
    <property type="component" value="Unassembled WGS sequence"/>
</dbReference>
<protein>
    <submittedName>
        <fullName evidence="3">Uncharacterized protein</fullName>
    </submittedName>
</protein>
<feature type="compositionally biased region" description="Basic residues" evidence="1">
    <location>
        <begin position="78"/>
        <end position="90"/>
    </location>
</feature>
<evidence type="ECO:0000313" key="2">
    <source>
        <dbReference type="EMBL" id="KAF4663658.1"/>
    </source>
</evidence>
<sequence length="236" mass="26287">MDKEDRWIAGLLIQEAEARRRDESKREGRIAVNTEFLQRSISSTNHRDVTAAIAGTKRAAAETAFTMKARELRERRTVRSPRASSKKRRFVPTSVASEDSDARRRDAPDVVVDLTDNVNWVKPGLVVRVKDKSSRHFRQKMVVDKCESAICTGRMVDSGRTASVEIKQLETVVDKSPGRNLEVVLPVVNSLPVGAVVSLQARHARQGQATVISKSIDGVHEFLVPLKCICEFSDNP</sequence>
<comment type="caution">
    <text evidence="3">The sequence shown here is derived from an EMBL/GenBank/DDBJ whole genome shotgun (WGS) entry which is preliminary data.</text>
</comment>
<feature type="region of interest" description="Disordered" evidence="1">
    <location>
        <begin position="74"/>
        <end position="104"/>
    </location>
</feature>
<evidence type="ECO:0000256" key="1">
    <source>
        <dbReference type="SAM" id="MobiDB-lite"/>
    </source>
</evidence>
<proteinExistence type="predicted"/>
<accession>A0A7J6MDH3</accession>
<evidence type="ECO:0000313" key="5">
    <source>
        <dbReference type="Proteomes" id="UP000572268"/>
    </source>
</evidence>